<feature type="region of interest" description="Disordered" evidence="1">
    <location>
        <begin position="1"/>
        <end position="21"/>
    </location>
</feature>
<dbReference type="Proteomes" id="UP000676967">
    <property type="component" value="Chromosome"/>
</dbReference>
<protein>
    <submittedName>
        <fullName evidence="2">Uncharacterized protein</fullName>
    </submittedName>
</protein>
<dbReference type="EMBL" id="AP023356">
    <property type="protein sequence ID" value="BCJ47743.1"/>
    <property type="molecule type" value="Genomic_DNA"/>
</dbReference>
<proteinExistence type="predicted"/>
<evidence type="ECO:0000313" key="3">
    <source>
        <dbReference type="Proteomes" id="UP000676967"/>
    </source>
</evidence>
<name>A0ABN6CR82_9ACTN</name>
<gene>
    <name evidence="2" type="ORF">Aiant_84000</name>
</gene>
<keyword evidence="3" id="KW-1185">Reference proteome</keyword>
<feature type="region of interest" description="Disordered" evidence="1">
    <location>
        <begin position="79"/>
        <end position="121"/>
    </location>
</feature>
<reference evidence="2 3" key="1">
    <citation type="submission" date="2020-08" db="EMBL/GenBank/DDBJ databases">
        <title>Whole genome shotgun sequence of Actinoplanes ianthinogenes NBRC 13996.</title>
        <authorList>
            <person name="Komaki H."/>
            <person name="Tamura T."/>
        </authorList>
    </citation>
    <scope>NUCLEOTIDE SEQUENCE [LARGE SCALE GENOMIC DNA]</scope>
    <source>
        <strain evidence="2 3">NBRC 13996</strain>
    </source>
</reference>
<sequence>MGGRIRPGEVWSAPGRHTRQQVPSHARAFNRSHAPCHWLESPANGPELEYCQNDQVGAPAGNVPGALAYRASHSGEFAQNSELVPGAGGPPVRGRVDDRPPPGKRVIPIQERRDPAPHRRL</sequence>
<accession>A0ABN6CR82</accession>
<organism evidence="2 3">
    <name type="scientific">Actinoplanes ianthinogenes</name>
    <dbReference type="NCBI Taxonomy" id="122358"/>
    <lineage>
        <taxon>Bacteria</taxon>
        <taxon>Bacillati</taxon>
        <taxon>Actinomycetota</taxon>
        <taxon>Actinomycetes</taxon>
        <taxon>Micromonosporales</taxon>
        <taxon>Micromonosporaceae</taxon>
        <taxon>Actinoplanes</taxon>
    </lineage>
</organism>
<evidence type="ECO:0000256" key="1">
    <source>
        <dbReference type="SAM" id="MobiDB-lite"/>
    </source>
</evidence>
<feature type="compositionally biased region" description="Basic and acidic residues" evidence="1">
    <location>
        <begin position="110"/>
        <end position="121"/>
    </location>
</feature>
<evidence type="ECO:0000313" key="2">
    <source>
        <dbReference type="EMBL" id="BCJ47743.1"/>
    </source>
</evidence>